<sequence>MHNTRLGNLAELMMENNLDLILLTSRPNVRYFTGYGGEGIALISSDGAATLYVEPIYLEEAERSVPEKISVTPVEEIYDPLAAAVEELREKRITIGVDSLPVEKYSELAASHSMVIKPAGGLIWRIRSRKDAWEKELIREATAAVESALEMAFDLLMGDSQASEVKTVVTEELMRRGADAIPETPVITPGREVYRRGDTLTLTVTASKKGYAAKLTRTMTVGHEEGGEAARLCDTLVEWFSECSEKVKAWSPTLELFDMLREKLNPLGGARVSRVIGHGIGLELVEPPSITPNSKELLPEGAVITLQPKLLVKSSTILSIGDTYAVERDGLVKLSRIDYIL</sequence>
<dbReference type="InterPro" id="IPR000587">
    <property type="entry name" value="Creatinase_N"/>
</dbReference>
<dbReference type="GO" id="GO:0004177">
    <property type="term" value="F:aminopeptidase activity"/>
    <property type="evidence" value="ECO:0007669"/>
    <property type="project" value="UniProtKB-KW"/>
</dbReference>
<accession>A0A832ZZE1</accession>
<feature type="domain" description="Peptidase M24" evidence="1">
    <location>
        <begin position="137"/>
        <end position="327"/>
    </location>
</feature>
<dbReference type="EMBL" id="DQVM01000120">
    <property type="protein sequence ID" value="HIQ30166.1"/>
    <property type="molecule type" value="Genomic_DNA"/>
</dbReference>
<organism evidence="3 4">
    <name type="scientific">Caldiarchaeum subterraneum</name>
    <dbReference type="NCBI Taxonomy" id="311458"/>
    <lineage>
        <taxon>Archaea</taxon>
        <taxon>Nitrososphaerota</taxon>
        <taxon>Candidatus Caldarchaeales</taxon>
        <taxon>Candidatus Caldarchaeaceae</taxon>
        <taxon>Candidatus Caldarchaeum</taxon>
    </lineage>
</organism>
<dbReference type="Pfam" id="PF00557">
    <property type="entry name" value="Peptidase_M24"/>
    <property type="match status" value="1"/>
</dbReference>
<dbReference type="Proteomes" id="UP000608579">
    <property type="component" value="Unassembled WGS sequence"/>
</dbReference>
<evidence type="ECO:0000313" key="3">
    <source>
        <dbReference type="EMBL" id="HIQ30166.1"/>
    </source>
</evidence>
<dbReference type="Pfam" id="PF01321">
    <property type="entry name" value="Creatinase_N"/>
    <property type="match status" value="1"/>
</dbReference>
<evidence type="ECO:0000313" key="4">
    <source>
        <dbReference type="Proteomes" id="UP000608579"/>
    </source>
</evidence>
<evidence type="ECO:0000259" key="2">
    <source>
        <dbReference type="Pfam" id="PF01321"/>
    </source>
</evidence>
<dbReference type="PANTHER" id="PTHR46112:SF2">
    <property type="entry name" value="XAA-PRO AMINOPEPTIDASE P-RELATED"/>
    <property type="match status" value="1"/>
</dbReference>
<keyword evidence="3" id="KW-0645">Protease</keyword>
<dbReference type="SUPFAM" id="SSF55920">
    <property type="entry name" value="Creatinase/aminopeptidase"/>
    <property type="match status" value="1"/>
</dbReference>
<keyword evidence="3" id="KW-0378">Hydrolase</keyword>
<dbReference type="InterPro" id="IPR050659">
    <property type="entry name" value="Peptidase_M24B"/>
</dbReference>
<dbReference type="AlphaFoldDB" id="A0A832ZZE1"/>
<keyword evidence="3" id="KW-0031">Aminopeptidase</keyword>
<proteinExistence type="predicted"/>
<dbReference type="InterPro" id="IPR036005">
    <property type="entry name" value="Creatinase/aminopeptidase-like"/>
</dbReference>
<name>A0A832ZZE1_CALS0</name>
<dbReference type="PANTHER" id="PTHR46112">
    <property type="entry name" value="AMINOPEPTIDASE"/>
    <property type="match status" value="1"/>
</dbReference>
<dbReference type="SUPFAM" id="SSF53092">
    <property type="entry name" value="Creatinase/prolidase N-terminal domain"/>
    <property type="match status" value="1"/>
</dbReference>
<reference evidence="3" key="1">
    <citation type="journal article" date="2020" name="ISME J.">
        <title>Gammaproteobacteria mediating utilization of methyl-, sulfur- and petroleum organic compounds in deep ocean hydrothermal plumes.</title>
        <authorList>
            <person name="Zhou Z."/>
            <person name="Liu Y."/>
            <person name="Pan J."/>
            <person name="Cron B.R."/>
            <person name="Toner B.M."/>
            <person name="Anantharaman K."/>
            <person name="Breier J.A."/>
            <person name="Dick G.J."/>
            <person name="Li M."/>
        </authorList>
    </citation>
    <scope>NUCLEOTIDE SEQUENCE</scope>
    <source>
        <strain evidence="3">SZUA-1515</strain>
    </source>
</reference>
<dbReference type="Gene3D" id="3.90.230.10">
    <property type="entry name" value="Creatinase/methionine aminopeptidase superfamily"/>
    <property type="match status" value="1"/>
</dbReference>
<feature type="domain" description="Creatinase N-terminal" evidence="2">
    <location>
        <begin position="5"/>
        <end position="128"/>
    </location>
</feature>
<protein>
    <submittedName>
        <fullName evidence="3">Aminopeptidase P family protein</fullName>
    </submittedName>
</protein>
<dbReference type="InterPro" id="IPR000994">
    <property type="entry name" value="Pept_M24"/>
</dbReference>
<dbReference type="CDD" id="cd01066">
    <property type="entry name" value="APP_MetAP"/>
    <property type="match status" value="1"/>
</dbReference>
<dbReference type="Gene3D" id="3.40.350.10">
    <property type="entry name" value="Creatinase/prolidase N-terminal domain"/>
    <property type="match status" value="1"/>
</dbReference>
<comment type="caution">
    <text evidence="3">The sequence shown here is derived from an EMBL/GenBank/DDBJ whole genome shotgun (WGS) entry which is preliminary data.</text>
</comment>
<gene>
    <name evidence="3" type="ORF">EYH45_06345</name>
</gene>
<dbReference type="InterPro" id="IPR029149">
    <property type="entry name" value="Creatin/AminoP/Spt16_N"/>
</dbReference>
<evidence type="ECO:0000259" key="1">
    <source>
        <dbReference type="Pfam" id="PF00557"/>
    </source>
</evidence>